<dbReference type="Proteomes" id="UP000251960">
    <property type="component" value="Chromosome 6"/>
</dbReference>
<comment type="caution">
    <text evidence="2">The sequence shown here is derived from an EMBL/GenBank/DDBJ whole genome shotgun (WGS) entry which is preliminary data.</text>
</comment>
<accession>A0A3L6EC83</accession>
<protein>
    <submittedName>
        <fullName evidence="2">Uncharacterized protein</fullName>
    </submittedName>
</protein>
<organism evidence="2 3">
    <name type="scientific">Zea mays</name>
    <name type="common">Maize</name>
    <dbReference type="NCBI Taxonomy" id="4577"/>
    <lineage>
        <taxon>Eukaryota</taxon>
        <taxon>Viridiplantae</taxon>
        <taxon>Streptophyta</taxon>
        <taxon>Embryophyta</taxon>
        <taxon>Tracheophyta</taxon>
        <taxon>Spermatophyta</taxon>
        <taxon>Magnoliopsida</taxon>
        <taxon>Liliopsida</taxon>
        <taxon>Poales</taxon>
        <taxon>Poaceae</taxon>
        <taxon>PACMAD clade</taxon>
        <taxon>Panicoideae</taxon>
        <taxon>Andropogonodae</taxon>
        <taxon>Andropogoneae</taxon>
        <taxon>Tripsacinae</taxon>
        <taxon>Zea</taxon>
    </lineage>
</organism>
<dbReference type="EMBL" id="NCVQ01000007">
    <property type="protein sequence ID" value="PWZ18168.1"/>
    <property type="molecule type" value="Genomic_DNA"/>
</dbReference>
<evidence type="ECO:0000256" key="1">
    <source>
        <dbReference type="SAM" id="MobiDB-lite"/>
    </source>
</evidence>
<gene>
    <name evidence="2" type="ORF">Zm00014a_040821</name>
</gene>
<reference evidence="2 3" key="1">
    <citation type="journal article" date="2018" name="Nat. Genet.">
        <title>Extensive intraspecific gene order and gene structural variations between Mo17 and other maize genomes.</title>
        <authorList>
            <person name="Sun S."/>
            <person name="Zhou Y."/>
            <person name="Chen J."/>
            <person name="Shi J."/>
            <person name="Zhao H."/>
            <person name="Zhao H."/>
            <person name="Song W."/>
            <person name="Zhang M."/>
            <person name="Cui Y."/>
            <person name="Dong X."/>
            <person name="Liu H."/>
            <person name="Ma X."/>
            <person name="Jiao Y."/>
            <person name="Wang B."/>
            <person name="Wei X."/>
            <person name="Stein J.C."/>
            <person name="Glaubitz J.C."/>
            <person name="Lu F."/>
            <person name="Yu G."/>
            <person name="Liang C."/>
            <person name="Fengler K."/>
            <person name="Li B."/>
            <person name="Rafalski A."/>
            <person name="Schnable P.S."/>
            <person name="Ware D.H."/>
            <person name="Buckler E.S."/>
            <person name="Lai J."/>
        </authorList>
    </citation>
    <scope>NUCLEOTIDE SEQUENCE [LARGE SCALE GENOMIC DNA]</scope>
    <source>
        <strain evidence="3">cv. Missouri 17</strain>
        <tissue evidence="2">Seedling</tissue>
    </source>
</reference>
<dbReference type="AlphaFoldDB" id="A0A3L6EC83"/>
<feature type="compositionally biased region" description="Low complexity" evidence="1">
    <location>
        <begin position="14"/>
        <end position="40"/>
    </location>
</feature>
<proteinExistence type="predicted"/>
<evidence type="ECO:0000313" key="2">
    <source>
        <dbReference type="EMBL" id="PWZ18168.1"/>
    </source>
</evidence>
<sequence length="197" mass="21945">MGQFVDDDIRDLPRSPWRRSTPPSSPRTMSTSASSGSTSSTATSTSVVVAVDRSDPASVTQTKQPSVPGVLAFLVHGFIAQVKMPAFYITYYICIKKHVEVDLCMGIICSLHKDANDRSSTQALLTTYLVSRFFMALTLKDQSILVNGDINEGLLRLCHKLHRLRKEYAYTFESTTLSYQCSEVTRILQGYKVVHDI</sequence>
<name>A0A3L6EC83_MAIZE</name>
<feature type="region of interest" description="Disordered" evidence="1">
    <location>
        <begin position="1"/>
        <end position="40"/>
    </location>
</feature>
<evidence type="ECO:0000313" key="3">
    <source>
        <dbReference type="Proteomes" id="UP000251960"/>
    </source>
</evidence>